<evidence type="ECO:0000256" key="1">
    <source>
        <dbReference type="ARBA" id="ARBA00022741"/>
    </source>
</evidence>
<dbReference type="GO" id="GO:0051301">
    <property type="term" value="P:cell division"/>
    <property type="evidence" value="ECO:0007669"/>
    <property type="project" value="UniProtKB-KW"/>
</dbReference>
<dbReference type="Proteomes" id="UP000635606">
    <property type="component" value="Unassembled WGS sequence"/>
</dbReference>
<accession>A0A8J4E8R7</accession>
<evidence type="ECO:0000313" key="5">
    <source>
        <dbReference type="EMBL" id="GIJ65981.1"/>
    </source>
</evidence>
<dbReference type="AlphaFoldDB" id="A0A8J4E8R7"/>
<evidence type="ECO:0000313" key="6">
    <source>
        <dbReference type="Proteomes" id="UP000635606"/>
    </source>
</evidence>
<keyword evidence="6" id="KW-1185">Reference proteome</keyword>
<evidence type="ECO:0000259" key="4">
    <source>
        <dbReference type="PROSITE" id="PS50901"/>
    </source>
</evidence>
<feature type="binding site" evidence="3">
    <location>
        <begin position="372"/>
        <end position="379"/>
    </location>
    <ligand>
        <name>ATP</name>
        <dbReference type="ChEBI" id="CHEBI:30616"/>
    </ligand>
</feature>
<evidence type="ECO:0000256" key="3">
    <source>
        <dbReference type="PROSITE-ProRule" id="PRU00289"/>
    </source>
</evidence>
<dbReference type="CDD" id="cd01127">
    <property type="entry name" value="TrwB_TraG_TraD_VirD4"/>
    <property type="match status" value="1"/>
</dbReference>
<dbReference type="RefSeq" id="WP_203925980.1">
    <property type="nucleotide sequence ID" value="NZ_BOPH01000013.1"/>
</dbReference>
<dbReference type="Pfam" id="PF01580">
    <property type="entry name" value="FtsK_SpoIIIE"/>
    <property type="match status" value="1"/>
</dbReference>
<name>A0A8J4E8R7_9ACTN</name>
<organism evidence="5 6">
    <name type="scientific">Virgisporangium ochraceum</name>
    <dbReference type="NCBI Taxonomy" id="65505"/>
    <lineage>
        <taxon>Bacteria</taxon>
        <taxon>Bacillati</taxon>
        <taxon>Actinomycetota</taxon>
        <taxon>Actinomycetes</taxon>
        <taxon>Micromonosporales</taxon>
        <taxon>Micromonosporaceae</taxon>
        <taxon>Virgisporangium</taxon>
    </lineage>
</organism>
<evidence type="ECO:0000256" key="2">
    <source>
        <dbReference type="ARBA" id="ARBA00022840"/>
    </source>
</evidence>
<reference evidence="5" key="1">
    <citation type="submission" date="2021-01" db="EMBL/GenBank/DDBJ databases">
        <title>Whole genome shotgun sequence of Virgisporangium ochraceum NBRC 16418.</title>
        <authorList>
            <person name="Komaki H."/>
            <person name="Tamura T."/>
        </authorList>
    </citation>
    <scope>NUCLEOTIDE SEQUENCE</scope>
    <source>
        <strain evidence="5">NBRC 16418</strain>
    </source>
</reference>
<keyword evidence="2 3" id="KW-0067">ATP-binding</keyword>
<dbReference type="PANTHER" id="PTHR22683:SF41">
    <property type="entry name" value="DNA TRANSLOCASE FTSK"/>
    <property type="match status" value="1"/>
</dbReference>
<comment type="caution">
    <text evidence="5">The sequence shown here is derived from an EMBL/GenBank/DDBJ whole genome shotgun (WGS) entry which is preliminary data.</text>
</comment>
<dbReference type="EMBL" id="BOPH01000013">
    <property type="protein sequence ID" value="GIJ65981.1"/>
    <property type="molecule type" value="Genomic_DNA"/>
</dbReference>
<dbReference type="InterPro" id="IPR050206">
    <property type="entry name" value="FtsK/SpoIIIE/SftA"/>
</dbReference>
<dbReference type="InterPro" id="IPR002543">
    <property type="entry name" value="FtsK_dom"/>
</dbReference>
<feature type="domain" description="FtsK" evidence="4">
    <location>
        <begin position="351"/>
        <end position="558"/>
    </location>
</feature>
<sequence length="879" mass="92464">MASASAHFNRAVALHREAAAHVEAARVEHARQQGTAPASDGQLATYQRLAHELNSAAAQITPGWLGCPLDGRARARKLGVDARLGDVMHVDAATGLLGPRGGEVSEFAVAVPFLGIGHVAVDRDARDPRVAGWMRGLLLRSVAALPDGGLRVLPVDGATLGSLFTPFRGLVDAQVWATPATTVDRLRAVLDEAEERVAAAHGGIPHDMPYLLIAAGGLPVGAGSTEHARLAALAHAGPAARVHLLLAGYPPTGAAGFGRPPRLDHTTHLAANGDLFTVSETPADVPLDRQGGGLACPVRLADPPIDGLIEAVCHPLANAARTHTAVDFTGLMPPKIWTESSASGLRTVVGREGRAWCELALDDATPHWLVAGRTGAGKTVFLLDVLYGLTSRYSPDELALYLLDFKEGISFAEFTPTEVDGSWIPHARTVGIESDREYGLAVLRTLSREMSRRAAELKRAGVTRLVDLRANRDDVAMPRLVAVIDEFQVLFTGNDVLARQAAAALEELARKGRSYGIHLILASQTISGVEALFTKGESIFGQFPLRIALAGGGGILDASNTAADALPVGSAVVNAAAGHPDANRLVRFPNAEPAAVTTQRHRLWSARPPGDAPPAVFAGYAEHHIDTDAAYRRLTPNIRRRQALVGRAVDVGLPTVGFGLDATPGRHVAVLGTSIVGADIVHAAALSLARQHQPGTARFVVAGFAAAADPVIEHLTDTLTVAGHPCVGVDAAKLRAELAALADADTAPVTAHTYLLVFAADVATAALSHKDSTGRTGLADLRTVLHTGPGRGVHLIGWWRIARRFSEAIGGSSGREDVACLVALNVANTELAALVGDHTLTWHPRTNRALLLDRHDQRAQLIVPYVRPGRHDDPGDGTM</sequence>
<protein>
    <submittedName>
        <fullName evidence="5">Cell division protein FtsK</fullName>
    </submittedName>
</protein>
<dbReference type="GO" id="GO:0005524">
    <property type="term" value="F:ATP binding"/>
    <property type="evidence" value="ECO:0007669"/>
    <property type="project" value="UniProtKB-UniRule"/>
</dbReference>
<dbReference type="SUPFAM" id="SSF52540">
    <property type="entry name" value="P-loop containing nucleoside triphosphate hydrolases"/>
    <property type="match status" value="1"/>
</dbReference>
<dbReference type="PROSITE" id="PS50901">
    <property type="entry name" value="FTSK"/>
    <property type="match status" value="1"/>
</dbReference>
<proteinExistence type="predicted"/>
<dbReference type="GO" id="GO:0003677">
    <property type="term" value="F:DNA binding"/>
    <property type="evidence" value="ECO:0007669"/>
    <property type="project" value="InterPro"/>
</dbReference>
<dbReference type="InterPro" id="IPR027417">
    <property type="entry name" value="P-loop_NTPase"/>
</dbReference>
<dbReference type="PANTHER" id="PTHR22683">
    <property type="entry name" value="SPORULATION PROTEIN RELATED"/>
    <property type="match status" value="1"/>
</dbReference>
<gene>
    <name evidence="5" type="ORF">Voc01_008980</name>
</gene>
<keyword evidence="1 3" id="KW-0547">Nucleotide-binding</keyword>
<dbReference type="Gene3D" id="3.40.50.300">
    <property type="entry name" value="P-loop containing nucleotide triphosphate hydrolases"/>
    <property type="match status" value="1"/>
</dbReference>
<keyword evidence="5" id="KW-0131">Cell cycle</keyword>
<keyword evidence="5" id="KW-0132">Cell division</keyword>